<dbReference type="KEGG" id="xyl:ET495_00855"/>
<dbReference type="AlphaFoldDB" id="A0A4V0YDV9"/>
<evidence type="ECO:0000256" key="2">
    <source>
        <dbReference type="SAM" id="MobiDB-lite"/>
    </source>
</evidence>
<dbReference type="EMBL" id="CP035495">
    <property type="protein sequence ID" value="QAY62071.1"/>
    <property type="molecule type" value="Genomic_DNA"/>
</dbReference>
<evidence type="ECO:0000313" key="7">
    <source>
        <dbReference type="Proteomes" id="UP000291758"/>
    </source>
</evidence>
<feature type="chain" id="PRO_5020574369" evidence="4">
    <location>
        <begin position="38"/>
        <end position="311"/>
    </location>
</feature>
<evidence type="ECO:0000256" key="4">
    <source>
        <dbReference type="SAM" id="SignalP"/>
    </source>
</evidence>
<keyword evidence="4" id="KW-0732">Signal</keyword>
<sequence length="311" mass="31521">MERTLGTARRAHRPGLLVALAAALLLAGCTASGPSGAGDSADQGGANSAEHAAAGAEYRAGTTSDDAAVGTREVVTTGTATLVAADPFDAAMRIASHTEAAGGRVEAREEQRGIDGEPASAHLTLRLPAETVNATIDAFRSLGDVADVSISKQDVTATGRDLDARIAALQASTTRLTELMAGAANTADLLKVEQELANRQADLDALRAQRADLSDRVAMSTLDVHIVADEDAIAALAPPPTGFRGGLEAGWHALTAAARAAAVAFGAVLPWLVLAGAGLAAWRGVAALVRRRRPAPPVTSAPVTSAPTNPT</sequence>
<feature type="domain" description="DUF4349" evidence="5">
    <location>
        <begin position="72"/>
        <end position="283"/>
    </location>
</feature>
<feature type="region of interest" description="Disordered" evidence="2">
    <location>
        <begin position="33"/>
        <end position="64"/>
    </location>
</feature>
<dbReference type="OrthoDB" id="186919at2"/>
<keyword evidence="3" id="KW-0472">Membrane</keyword>
<feature type="transmembrane region" description="Helical" evidence="3">
    <location>
        <begin position="262"/>
        <end position="282"/>
    </location>
</feature>
<evidence type="ECO:0000256" key="3">
    <source>
        <dbReference type="SAM" id="Phobius"/>
    </source>
</evidence>
<dbReference type="Pfam" id="PF14257">
    <property type="entry name" value="DUF4349"/>
    <property type="match status" value="1"/>
</dbReference>
<organism evidence="6 7">
    <name type="scientific">Xylanimonas allomyrinae</name>
    <dbReference type="NCBI Taxonomy" id="2509459"/>
    <lineage>
        <taxon>Bacteria</taxon>
        <taxon>Bacillati</taxon>
        <taxon>Actinomycetota</taxon>
        <taxon>Actinomycetes</taxon>
        <taxon>Micrococcales</taxon>
        <taxon>Promicromonosporaceae</taxon>
        <taxon>Xylanimonas</taxon>
    </lineage>
</organism>
<proteinExistence type="predicted"/>
<evidence type="ECO:0000259" key="5">
    <source>
        <dbReference type="Pfam" id="PF14257"/>
    </source>
</evidence>
<evidence type="ECO:0000256" key="1">
    <source>
        <dbReference type="SAM" id="Coils"/>
    </source>
</evidence>
<gene>
    <name evidence="6" type="ORF">ET495_00855</name>
</gene>
<reference evidence="6 7" key="1">
    <citation type="submission" date="2019-01" db="EMBL/GenBank/DDBJ databases">
        <title>Genome sequencing of strain 2JSPR-7.</title>
        <authorList>
            <person name="Heo J."/>
            <person name="Kim S.-J."/>
            <person name="Kim J.-S."/>
            <person name="Hong S.-B."/>
            <person name="Kwon S.-W."/>
        </authorList>
    </citation>
    <scope>NUCLEOTIDE SEQUENCE [LARGE SCALE GENOMIC DNA]</scope>
    <source>
        <strain evidence="6 7">2JSPR-7</strain>
    </source>
</reference>
<accession>A0A4V0YDV9</accession>
<dbReference type="Proteomes" id="UP000291758">
    <property type="component" value="Chromosome"/>
</dbReference>
<keyword evidence="3" id="KW-0812">Transmembrane</keyword>
<keyword evidence="3" id="KW-1133">Transmembrane helix</keyword>
<keyword evidence="1" id="KW-0175">Coiled coil</keyword>
<dbReference type="RefSeq" id="WP_129201851.1">
    <property type="nucleotide sequence ID" value="NZ_CP035495.1"/>
</dbReference>
<feature type="coiled-coil region" evidence="1">
    <location>
        <begin position="189"/>
        <end position="216"/>
    </location>
</feature>
<feature type="compositionally biased region" description="Low complexity" evidence="2">
    <location>
        <begin position="33"/>
        <end position="61"/>
    </location>
</feature>
<dbReference type="InterPro" id="IPR025645">
    <property type="entry name" value="DUF4349"/>
</dbReference>
<dbReference type="PROSITE" id="PS51257">
    <property type="entry name" value="PROKAR_LIPOPROTEIN"/>
    <property type="match status" value="1"/>
</dbReference>
<keyword evidence="7" id="KW-1185">Reference proteome</keyword>
<evidence type="ECO:0000313" key="6">
    <source>
        <dbReference type="EMBL" id="QAY62071.1"/>
    </source>
</evidence>
<name>A0A4V0YDV9_9MICO</name>
<protein>
    <submittedName>
        <fullName evidence="6">DUF4349 domain-containing protein</fullName>
    </submittedName>
</protein>
<feature type="signal peptide" evidence="4">
    <location>
        <begin position="1"/>
        <end position="37"/>
    </location>
</feature>